<reference evidence="1 2" key="1">
    <citation type="submission" date="2023-11" db="EMBL/GenBank/DDBJ databases">
        <title>Peredibacter starrii A3.12.</title>
        <authorList>
            <person name="Mitchell R.J."/>
        </authorList>
    </citation>
    <scope>NUCLEOTIDE SEQUENCE [LARGE SCALE GENOMIC DNA]</scope>
    <source>
        <strain evidence="1 2">A3.12</strain>
    </source>
</reference>
<dbReference type="KEGG" id="psti:SOO65_15875"/>
<dbReference type="EMBL" id="CP139487">
    <property type="protein sequence ID" value="WPU64173.1"/>
    <property type="molecule type" value="Genomic_DNA"/>
</dbReference>
<sequence length="214" mass="24038">MKKYFFLTLSLAVIYLALKEQGPVVETEFPAPVRKIASQATPPTPKKETVLLPAKQNTSYKQVERKVRERVSPRTAEDFQQDPSYKLTRGHVFISNVGAIPKENYKSTMGEILYQDSVFVFVRSNGDKALLPVAYSPSTGKLHPISSILHVDNATESVRSEVKGLGFQEYYYSPGAKLLSVQSTQTEVLEVYSDLKDRGFEVQLEVVRPHQQGI</sequence>
<evidence type="ECO:0000313" key="1">
    <source>
        <dbReference type="EMBL" id="WPU64173.1"/>
    </source>
</evidence>
<accession>A0AAX4HM21</accession>
<dbReference type="Proteomes" id="UP001324634">
    <property type="component" value="Chromosome"/>
</dbReference>
<evidence type="ECO:0000313" key="2">
    <source>
        <dbReference type="Proteomes" id="UP001324634"/>
    </source>
</evidence>
<gene>
    <name evidence="1" type="ORF">SOO65_15875</name>
</gene>
<organism evidence="1 2">
    <name type="scientific">Peredibacter starrii</name>
    <dbReference type="NCBI Taxonomy" id="28202"/>
    <lineage>
        <taxon>Bacteria</taxon>
        <taxon>Pseudomonadati</taxon>
        <taxon>Bdellovibrionota</taxon>
        <taxon>Bacteriovoracia</taxon>
        <taxon>Bacteriovoracales</taxon>
        <taxon>Bacteriovoracaceae</taxon>
        <taxon>Peredibacter</taxon>
    </lineage>
</organism>
<name>A0AAX4HM21_9BACT</name>
<dbReference type="RefSeq" id="WP_321392464.1">
    <property type="nucleotide sequence ID" value="NZ_CP139487.1"/>
</dbReference>
<proteinExistence type="predicted"/>
<protein>
    <submittedName>
        <fullName evidence="1">Uncharacterized protein</fullName>
    </submittedName>
</protein>
<dbReference type="AlphaFoldDB" id="A0AAX4HM21"/>
<keyword evidence="2" id="KW-1185">Reference proteome</keyword>